<evidence type="ECO:0008006" key="5">
    <source>
        <dbReference type="Google" id="ProtNLM"/>
    </source>
</evidence>
<accession>A0A419TAT1</accession>
<dbReference type="AlphaFoldDB" id="A0A419TAT1"/>
<keyword evidence="2" id="KW-0812">Transmembrane</keyword>
<dbReference type="Proteomes" id="UP000284177">
    <property type="component" value="Unassembled WGS sequence"/>
</dbReference>
<protein>
    <recommendedName>
        <fullName evidence="5">Copper transporter</fullName>
    </recommendedName>
</protein>
<name>A0A419TAT1_9FIRM</name>
<evidence type="ECO:0000313" key="4">
    <source>
        <dbReference type="Proteomes" id="UP000284177"/>
    </source>
</evidence>
<dbReference type="GO" id="GO:0055070">
    <property type="term" value="P:copper ion homeostasis"/>
    <property type="evidence" value="ECO:0007669"/>
    <property type="project" value="InterPro"/>
</dbReference>
<gene>
    <name evidence="3" type="ORF">BET03_01645</name>
</gene>
<sequence>MFINTKFYVITVASIFIALGIGIYVGFMLDAQEILIHQKQDIVASLEERFDYIRAENQKMKLKIDKLEKQISNYEEFSNTVLPAIIRNKLNGIKVTIIETSDDYIYSGLVQTLEKSGAKVVSTITFKDSFINKLENYTNNTDNNLLNNFKTKSEKKDVKKIIIEELMKELTEDQSKQLINSLVENDFIDIFGNYKTGADYVIITGGYIEADNYINLKNYIKEIINYCKKNDIPVIGVEKENVKRSYISVYKEERIPSIDNVDSVIGKASLILTMTGKPGNYGIKNTADTLMPSYIY</sequence>
<dbReference type="OrthoDB" id="2382049at2"/>
<feature type="transmembrane region" description="Helical" evidence="2">
    <location>
        <begin position="7"/>
        <end position="29"/>
    </location>
</feature>
<evidence type="ECO:0000313" key="3">
    <source>
        <dbReference type="EMBL" id="RKD34557.1"/>
    </source>
</evidence>
<comment type="caution">
    <text evidence="3">The sequence shown here is derived from an EMBL/GenBank/DDBJ whole genome shotgun (WGS) entry which is preliminary data.</text>
</comment>
<keyword evidence="4" id="KW-1185">Reference proteome</keyword>
<organism evidence="3 4">
    <name type="scientific">Thermohalobacter berrensis</name>
    <dbReference type="NCBI Taxonomy" id="99594"/>
    <lineage>
        <taxon>Bacteria</taxon>
        <taxon>Bacillati</taxon>
        <taxon>Bacillota</taxon>
        <taxon>Tissierellia</taxon>
        <taxon>Tissierellales</taxon>
        <taxon>Thermohalobacteraceae</taxon>
        <taxon>Thermohalobacter</taxon>
    </lineage>
</organism>
<keyword evidence="2" id="KW-0472">Membrane</keyword>
<proteinExistence type="predicted"/>
<reference evidence="3 4" key="1">
    <citation type="submission" date="2016-08" db="EMBL/GenBank/DDBJ databases">
        <title>Novel Firmicutes and Novel Genomes.</title>
        <authorList>
            <person name="Poppleton D.I."/>
            <person name="Gribaldo S."/>
        </authorList>
    </citation>
    <scope>NUCLEOTIDE SEQUENCE [LARGE SCALE GENOMIC DNA]</scope>
    <source>
        <strain evidence="3 4">CTT3</strain>
    </source>
</reference>
<dbReference type="InterPro" id="IPR021522">
    <property type="entry name" value="MctB"/>
</dbReference>
<evidence type="ECO:0000256" key="2">
    <source>
        <dbReference type="SAM" id="Phobius"/>
    </source>
</evidence>
<dbReference type="RefSeq" id="WP_120166580.1">
    <property type="nucleotide sequence ID" value="NZ_MCIB01000001.1"/>
</dbReference>
<dbReference type="GO" id="GO:0016020">
    <property type="term" value="C:membrane"/>
    <property type="evidence" value="ECO:0007669"/>
    <property type="project" value="InterPro"/>
</dbReference>
<evidence type="ECO:0000256" key="1">
    <source>
        <dbReference type="SAM" id="Coils"/>
    </source>
</evidence>
<keyword evidence="1" id="KW-0175">Coiled coil</keyword>
<feature type="coiled-coil region" evidence="1">
    <location>
        <begin position="29"/>
        <end position="77"/>
    </location>
</feature>
<dbReference type="Pfam" id="PF11382">
    <property type="entry name" value="MctB"/>
    <property type="match status" value="1"/>
</dbReference>
<keyword evidence="2" id="KW-1133">Transmembrane helix</keyword>
<dbReference type="EMBL" id="MCIB01000001">
    <property type="protein sequence ID" value="RKD34557.1"/>
    <property type="molecule type" value="Genomic_DNA"/>
</dbReference>